<dbReference type="GO" id="GO:0005525">
    <property type="term" value="F:GTP binding"/>
    <property type="evidence" value="ECO:0007669"/>
    <property type="project" value="UniProtKB-KW"/>
</dbReference>
<reference evidence="3" key="1">
    <citation type="submission" date="2016-01" db="EMBL/GenBank/DDBJ databases">
        <title>Reference transcriptome for the parasite Schistocephalus solidus: insights into the molecular evolution of parasitism.</title>
        <authorList>
            <person name="Hebert F.O."/>
            <person name="Grambauer S."/>
            <person name="Barber I."/>
            <person name="Landry C.R."/>
            <person name="Aubin-Horth N."/>
        </authorList>
    </citation>
    <scope>NUCLEOTIDE SEQUENCE</scope>
</reference>
<dbReference type="PRINTS" id="PR00449">
    <property type="entry name" value="RASTRNSFRMNG"/>
</dbReference>
<evidence type="ECO:0000256" key="1">
    <source>
        <dbReference type="ARBA" id="ARBA00022741"/>
    </source>
</evidence>
<dbReference type="SMART" id="SM00175">
    <property type="entry name" value="RAB"/>
    <property type="match status" value="1"/>
</dbReference>
<dbReference type="PROSITE" id="PS51419">
    <property type="entry name" value="RAB"/>
    <property type="match status" value="1"/>
</dbReference>
<evidence type="ECO:0000256" key="2">
    <source>
        <dbReference type="ARBA" id="ARBA00023134"/>
    </source>
</evidence>
<protein>
    <submittedName>
        <fullName evidence="3">Rab-like protein 3</fullName>
    </submittedName>
</protein>
<sequence length="315" mass="34524">MQNFGRVKIVVAGDSGVGKTAFVHLLSQKEVLLNPSWTVGCSVEIMLYDGPPMGDVQKYFIELWDIGGSAGHKNARYVFYDNIQGIILVHDLTNKKSELHLSKWLNELIATDSLEVICHSADGNASPEATANSRTAKTYSSFDLRGFWRDSTPPPVSRPPAVPILVVGTKMDLAGELNNTSAVSNFVRTTVVRQLSSHPHIETFGGLSQRSIASRQQTTPIFNSTAIYRSSPIFRQGSFAAQRGFREILLNCNDPDNLGPESPNNQVISDFLNEVIRLKGRHTPLDGSSSLTGPSVSSSVQPARSVDTTYWMPNF</sequence>
<dbReference type="EMBL" id="GEEE01024673">
    <property type="protein sequence ID" value="JAP38552.1"/>
    <property type="molecule type" value="Transcribed_RNA"/>
</dbReference>
<dbReference type="InterPro" id="IPR027417">
    <property type="entry name" value="P-loop_NTPase"/>
</dbReference>
<proteinExistence type="predicted"/>
<name>A0A0X3NS50_SCHSO</name>
<organism evidence="3">
    <name type="scientific">Schistocephalus solidus</name>
    <name type="common">Tapeworm</name>
    <dbReference type="NCBI Taxonomy" id="70667"/>
    <lineage>
        <taxon>Eukaryota</taxon>
        <taxon>Metazoa</taxon>
        <taxon>Spiralia</taxon>
        <taxon>Lophotrochozoa</taxon>
        <taxon>Platyhelminthes</taxon>
        <taxon>Cestoda</taxon>
        <taxon>Eucestoda</taxon>
        <taxon>Diphyllobothriidea</taxon>
        <taxon>Diphyllobothriidae</taxon>
        <taxon>Schistocephalus</taxon>
    </lineage>
</organism>
<dbReference type="EMBL" id="GEEE01010224">
    <property type="protein sequence ID" value="JAP53001.1"/>
    <property type="molecule type" value="Transcribed_RNA"/>
</dbReference>
<dbReference type="SUPFAM" id="SSF52540">
    <property type="entry name" value="P-loop containing nucleoside triphosphate hydrolases"/>
    <property type="match status" value="1"/>
</dbReference>
<keyword evidence="2" id="KW-0342">GTP-binding</keyword>
<dbReference type="Gene3D" id="3.40.50.300">
    <property type="entry name" value="P-loop containing nucleotide triphosphate hydrolases"/>
    <property type="match status" value="1"/>
</dbReference>
<accession>A0A0X3NS50</accession>
<dbReference type="AlphaFoldDB" id="A0A0X3NS50"/>
<keyword evidence="1" id="KW-0547">Nucleotide-binding</keyword>
<gene>
    <name evidence="3" type="primary">RABL3</name>
    <name evidence="3" type="ORF">TR123389</name>
</gene>
<evidence type="ECO:0000313" key="3">
    <source>
        <dbReference type="EMBL" id="JAP38552.1"/>
    </source>
</evidence>
<dbReference type="EMBL" id="GEEE01017089">
    <property type="protein sequence ID" value="JAP46136.1"/>
    <property type="molecule type" value="Transcribed_RNA"/>
</dbReference>
<dbReference type="Pfam" id="PF08477">
    <property type="entry name" value="Roc"/>
    <property type="match status" value="1"/>
</dbReference>
<dbReference type="EMBL" id="GEEE01007896">
    <property type="protein sequence ID" value="JAP55329.1"/>
    <property type="molecule type" value="Transcribed_RNA"/>
</dbReference>
<dbReference type="PANTHER" id="PTHR24073">
    <property type="entry name" value="DRAB5-RELATED"/>
    <property type="match status" value="1"/>
</dbReference>